<sequence length="107" mass="12690">MLNCQTRRKLNKMMYFLFYGKERTQNGSEISLSDRYLFYPLPWSTNLFCQKTHGAGCVNPRNPPIRKIFFYLIIIIIAPRNLQLLTHLNSLFKFFVLTFLEPFLSSC</sequence>
<reference evidence="2" key="1">
    <citation type="submission" date="2021-05" db="EMBL/GenBank/DDBJ databases">
        <authorList>
            <person name="Alioto T."/>
            <person name="Alioto T."/>
            <person name="Gomez Garrido J."/>
        </authorList>
    </citation>
    <scope>NUCLEOTIDE SEQUENCE</scope>
</reference>
<name>A0A8D9A219_9HEMI</name>
<proteinExistence type="predicted"/>
<organism evidence="2">
    <name type="scientific">Cacopsylla melanoneura</name>
    <dbReference type="NCBI Taxonomy" id="428564"/>
    <lineage>
        <taxon>Eukaryota</taxon>
        <taxon>Metazoa</taxon>
        <taxon>Ecdysozoa</taxon>
        <taxon>Arthropoda</taxon>
        <taxon>Hexapoda</taxon>
        <taxon>Insecta</taxon>
        <taxon>Pterygota</taxon>
        <taxon>Neoptera</taxon>
        <taxon>Paraneoptera</taxon>
        <taxon>Hemiptera</taxon>
        <taxon>Sternorrhyncha</taxon>
        <taxon>Psylloidea</taxon>
        <taxon>Psyllidae</taxon>
        <taxon>Psyllinae</taxon>
        <taxon>Cacopsylla</taxon>
    </lineage>
</organism>
<accession>A0A8D9A219</accession>
<protein>
    <submittedName>
        <fullName evidence="2">Uncharacterized protein</fullName>
    </submittedName>
</protein>
<feature type="transmembrane region" description="Helical" evidence="1">
    <location>
        <begin position="68"/>
        <end position="88"/>
    </location>
</feature>
<dbReference type="AlphaFoldDB" id="A0A8D9A219"/>
<evidence type="ECO:0000256" key="1">
    <source>
        <dbReference type="SAM" id="Phobius"/>
    </source>
</evidence>
<keyword evidence="1" id="KW-1133">Transmembrane helix</keyword>
<dbReference type="EMBL" id="HBUF01543413">
    <property type="protein sequence ID" value="CAG6755946.1"/>
    <property type="molecule type" value="Transcribed_RNA"/>
</dbReference>
<evidence type="ECO:0000313" key="2">
    <source>
        <dbReference type="EMBL" id="CAG6755946.1"/>
    </source>
</evidence>
<keyword evidence="1" id="KW-0812">Transmembrane</keyword>
<keyword evidence="1" id="KW-0472">Membrane</keyword>